<proteinExistence type="predicted"/>
<sequence length="132" mass="14861">MMVRTANLGVIRDPSYVHIELSNSQSWVVMETHTDEYGVRRHSVISPPCCTSLVAVMECGVFCCDELFLAVTCTIIMLSLLCIGVAITWFESKPYNGSFCWYVNSVLLATCSRIWSHSRERTQALCNVCEPK</sequence>
<name>A0A6A5WSI8_9PLEO</name>
<keyword evidence="3" id="KW-1185">Reference proteome</keyword>
<protein>
    <submittedName>
        <fullName evidence="2">Uncharacterized protein</fullName>
    </submittedName>
</protein>
<evidence type="ECO:0000313" key="3">
    <source>
        <dbReference type="Proteomes" id="UP000799779"/>
    </source>
</evidence>
<accession>A0A6A5WSI8</accession>
<dbReference type="Proteomes" id="UP000799779">
    <property type="component" value="Unassembled WGS sequence"/>
</dbReference>
<evidence type="ECO:0000256" key="1">
    <source>
        <dbReference type="SAM" id="Phobius"/>
    </source>
</evidence>
<dbReference type="AlphaFoldDB" id="A0A6A5WSI8"/>
<dbReference type="EMBL" id="ML977570">
    <property type="protein sequence ID" value="KAF2003924.1"/>
    <property type="molecule type" value="Genomic_DNA"/>
</dbReference>
<reference evidence="2" key="1">
    <citation type="journal article" date="2020" name="Stud. Mycol.">
        <title>101 Dothideomycetes genomes: a test case for predicting lifestyles and emergence of pathogens.</title>
        <authorList>
            <person name="Haridas S."/>
            <person name="Albert R."/>
            <person name="Binder M."/>
            <person name="Bloem J."/>
            <person name="Labutti K."/>
            <person name="Salamov A."/>
            <person name="Andreopoulos B."/>
            <person name="Baker S."/>
            <person name="Barry K."/>
            <person name="Bills G."/>
            <person name="Bluhm B."/>
            <person name="Cannon C."/>
            <person name="Castanera R."/>
            <person name="Culley D."/>
            <person name="Daum C."/>
            <person name="Ezra D."/>
            <person name="Gonzalez J."/>
            <person name="Henrissat B."/>
            <person name="Kuo A."/>
            <person name="Liang C."/>
            <person name="Lipzen A."/>
            <person name="Lutzoni F."/>
            <person name="Magnuson J."/>
            <person name="Mondo S."/>
            <person name="Nolan M."/>
            <person name="Ohm R."/>
            <person name="Pangilinan J."/>
            <person name="Park H.-J."/>
            <person name="Ramirez L."/>
            <person name="Alfaro M."/>
            <person name="Sun H."/>
            <person name="Tritt A."/>
            <person name="Yoshinaga Y."/>
            <person name="Zwiers L.-H."/>
            <person name="Turgeon B."/>
            <person name="Goodwin S."/>
            <person name="Spatafora J."/>
            <person name="Crous P."/>
            <person name="Grigoriev I."/>
        </authorList>
    </citation>
    <scope>NUCLEOTIDE SEQUENCE</scope>
    <source>
        <strain evidence="2">CBS 123094</strain>
    </source>
</reference>
<organism evidence="2 3">
    <name type="scientific">Amniculicola lignicola CBS 123094</name>
    <dbReference type="NCBI Taxonomy" id="1392246"/>
    <lineage>
        <taxon>Eukaryota</taxon>
        <taxon>Fungi</taxon>
        <taxon>Dikarya</taxon>
        <taxon>Ascomycota</taxon>
        <taxon>Pezizomycotina</taxon>
        <taxon>Dothideomycetes</taxon>
        <taxon>Pleosporomycetidae</taxon>
        <taxon>Pleosporales</taxon>
        <taxon>Amniculicolaceae</taxon>
        <taxon>Amniculicola</taxon>
    </lineage>
</organism>
<evidence type="ECO:0000313" key="2">
    <source>
        <dbReference type="EMBL" id="KAF2003924.1"/>
    </source>
</evidence>
<gene>
    <name evidence="2" type="ORF">P154DRAFT_74306</name>
</gene>
<keyword evidence="1" id="KW-0812">Transmembrane</keyword>
<feature type="transmembrane region" description="Helical" evidence="1">
    <location>
        <begin position="67"/>
        <end position="89"/>
    </location>
</feature>
<keyword evidence="1" id="KW-1133">Transmembrane helix</keyword>
<keyword evidence="1" id="KW-0472">Membrane</keyword>